<dbReference type="eggNOG" id="ENOG5031HRU">
    <property type="taxonomic scope" value="Bacteria"/>
</dbReference>
<sequence length="75" mass="7337">MASLSIALADEDAATGVSLVPAAVPESWTGAASSSCQTQLDTLQVLLAGLDPLLDTASSAMTALDNASDQCGAVG</sequence>
<proteinExistence type="predicted"/>
<gene>
    <name evidence="1" type="ORF">HMPREF1318_3078</name>
</gene>
<keyword evidence="2" id="KW-1185">Reference proteome</keyword>
<accession>J1HLL0</accession>
<name>J1HLL0_9ACTO</name>
<dbReference type="PATRIC" id="fig|1125718.3.peg.888"/>
<comment type="caution">
    <text evidence="1">The sequence shown here is derived from an EMBL/GenBank/DDBJ whole genome shotgun (WGS) entry which is preliminary data.</text>
</comment>
<protein>
    <submittedName>
        <fullName evidence="1">Uncharacterized protein</fullName>
    </submittedName>
</protein>
<evidence type="ECO:0000313" key="2">
    <source>
        <dbReference type="Proteomes" id="UP000002941"/>
    </source>
</evidence>
<organism evidence="1 2">
    <name type="scientific">Actinomyces massiliensis F0489</name>
    <dbReference type="NCBI Taxonomy" id="1125718"/>
    <lineage>
        <taxon>Bacteria</taxon>
        <taxon>Bacillati</taxon>
        <taxon>Actinomycetota</taxon>
        <taxon>Actinomycetes</taxon>
        <taxon>Actinomycetales</taxon>
        <taxon>Actinomycetaceae</taxon>
        <taxon>Actinomyces</taxon>
    </lineage>
</organism>
<evidence type="ECO:0000313" key="1">
    <source>
        <dbReference type="EMBL" id="EJF46453.1"/>
    </source>
</evidence>
<reference evidence="1 2" key="1">
    <citation type="submission" date="2012-05" db="EMBL/GenBank/DDBJ databases">
        <authorList>
            <person name="Harkins D.M."/>
            <person name="Madupu R."/>
            <person name="Durkin A.S."/>
            <person name="Torralba M."/>
            <person name="Methe B."/>
            <person name="Sutton G.G."/>
            <person name="Nelson K.E."/>
        </authorList>
    </citation>
    <scope>NUCLEOTIDE SEQUENCE [LARGE SCALE GENOMIC DNA]</scope>
    <source>
        <strain evidence="1 2">F0489</strain>
    </source>
</reference>
<dbReference type="Proteomes" id="UP000002941">
    <property type="component" value="Unassembled WGS sequence"/>
</dbReference>
<dbReference type="OrthoDB" id="3257859at2"/>
<dbReference type="RefSeq" id="WP_008730652.1">
    <property type="nucleotide sequence ID" value="NZ_AKFT01000062.1"/>
</dbReference>
<dbReference type="AlphaFoldDB" id="J1HLL0"/>
<dbReference type="EMBL" id="AKFT01000062">
    <property type="protein sequence ID" value="EJF46453.1"/>
    <property type="molecule type" value="Genomic_DNA"/>
</dbReference>